<accession>A0A6C0KEV5</accession>
<feature type="coiled-coil region" evidence="1">
    <location>
        <begin position="23"/>
        <end position="67"/>
    </location>
</feature>
<dbReference type="AlphaFoldDB" id="A0A6C0KEV5"/>
<dbReference type="GO" id="GO:0046782">
    <property type="term" value="P:regulation of viral transcription"/>
    <property type="evidence" value="ECO:0007669"/>
    <property type="project" value="InterPro"/>
</dbReference>
<keyword evidence="1" id="KW-0175">Coiled coil</keyword>
<dbReference type="Pfam" id="PF04947">
    <property type="entry name" value="Pox_VLTF3"/>
    <property type="match status" value="1"/>
</dbReference>
<reference evidence="2" key="1">
    <citation type="journal article" date="2020" name="Nature">
        <title>Giant virus diversity and host interactions through global metagenomics.</title>
        <authorList>
            <person name="Schulz F."/>
            <person name="Roux S."/>
            <person name="Paez-Espino D."/>
            <person name="Jungbluth S."/>
            <person name="Walsh D.A."/>
            <person name="Denef V.J."/>
            <person name="McMahon K.D."/>
            <person name="Konstantinidis K.T."/>
            <person name="Eloe-Fadrosh E.A."/>
            <person name="Kyrpides N.C."/>
            <person name="Woyke T."/>
        </authorList>
    </citation>
    <scope>NUCLEOTIDE SEQUENCE</scope>
    <source>
        <strain evidence="2">GVMAG-S-3300010158-109</strain>
    </source>
</reference>
<evidence type="ECO:0000313" key="2">
    <source>
        <dbReference type="EMBL" id="QHU15676.1"/>
    </source>
</evidence>
<dbReference type="InterPro" id="IPR007031">
    <property type="entry name" value="Poxvirus_VLTF3"/>
</dbReference>
<protein>
    <submittedName>
        <fullName evidence="2">Uncharacterized protein</fullName>
    </submittedName>
</protein>
<evidence type="ECO:0000256" key="1">
    <source>
        <dbReference type="SAM" id="Coils"/>
    </source>
</evidence>
<sequence>MEIDIFSIDKKIKDVWNKNQKNIVHLENEIRRLRQLIIETEISPHVKRDLQEKLHCLEQEKEKTNSILENQHFYTMDVSELLETYHQAAPQKISFMSKQKPDKNMSSITSSYLDILKKYDIDYKELEDLTKNQKKSKKVCSLCNSQEFITNFDQNLEICENCGKQEEKSHKSTSFKDITRINLSNKYNYERRIHFKDCINQYQGKQNATIADKVYQDLEEQFEQHGLLTASPIKKTRFESITKEHVLLFLKETNHSKHYEDVVLIYHKMTGKPIDDISHLEPQLMEDFDKISNLYDKRFKFTGKIDRKSFINTQYVLFQLLRKYKYPCKKEDFNMLKTLDRKSFHDDIVRELFETLNFNFTPIF</sequence>
<dbReference type="EMBL" id="MN740867">
    <property type="protein sequence ID" value="QHU15676.1"/>
    <property type="molecule type" value="Genomic_DNA"/>
</dbReference>
<proteinExistence type="predicted"/>
<name>A0A6C0KEV5_9ZZZZ</name>
<organism evidence="2">
    <name type="scientific">viral metagenome</name>
    <dbReference type="NCBI Taxonomy" id="1070528"/>
    <lineage>
        <taxon>unclassified sequences</taxon>
        <taxon>metagenomes</taxon>
        <taxon>organismal metagenomes</taxon>
    </lineage>
</organism>